<evidence type="ECO:0000313" key="2">
    <source>
        <dbReference type="EMBL" id="HIH09617.1"/>
    </source>
</evidence>
<reference evidence="3" key="1">
    <citation type="journal article" date="2020" name="bioRxiv">
        <title>A rank-normalized archaeal taxonomy based on genome phylogeny resolves widespread incomplete and uneven classifications.</title>
        <authorList>
            <person name="Rinke C."/>
            <person name="Chuvochina M."/>
            <person name="Mussig A.J."/>
            <person name="Chaumeil P.-A."/>
            <person name="Waite D.W."/>
            <person name="Whitman W.B."/>
            <person name="Parks D.H."/>
            <person name="Hugenholtz P."/>
        </authorList>
    </citation>
    <scope>NUCLEOTIDE SEQUENCE [LARGE SCALE GENOMIC DNA]</scope>
</reference>
<name>A0A7J4J0M6_9ARCH</name>
<feature type="transmembrane region" description="Helical" evidence="1">
    <location>
        <begin position="7"/>
        <end position="25"/>
    </location>
</feature>
<sequence length="53" mass="5722">MFAVDKFAVAMLFIGAGLGGLIKELPPPADFLNPFLSIVFLIVGVLFLISRQN</sequence>
<evidence type="ECO:0000256" key="1">
    <source>
        <dbReference type="SAM" id="Phobius"/>
    </source>
</evidence>
<gene>
    <name evidence="2" type="ORF">HA254_03000</name>
</gene>
<protein>
    <submittedName>
        <fullName evidence="2">Uncharacterized protein</fullName>
    </submittedName>
</protein>
<evidence type="ECO:0000313" key="3">
    <source>
        <dbReference type="Proteomes" id="UP000565078"/>
    </source>
</evidence>
<organism evidence="2 3">
    <name type="scientific">Candidatus Iainarchaeum sp</name>
    <dbReference type="NCBI Taxonomy" id="3101447"/>
    <lineage>
        <taxon>Archaea</taxon>
        <taxon>Candidatus Iainarchaeota</taxon>
        <taxon>Candidatus Iainarchaeia</taxon>
        <taxon>Candidatus Iainarchaeales</taxon>
        <taxon>Candidatus Iainarchaeaceae</taxon>
        <taxon>Candidatus Iainarchaeum</taxon>
    </lineage>
</organism>
<feature type="transmembrane region" description="Helical" evidence="1">
    <location>
        <begin position="31"/>
        <end position="49"/>
    </location>
</feature>
<dbReference type="Proteomes" id="UP000565078">
    <property type="component" value="Unassembled WGS sequence"/>
</dbReference>
<keyword evidence="1" id="KW-1133">Transmembrane helix</keyword>
<keyword evidence="1" id="KW-0812">Transmembrane</keyword>
<proteinExistence type="predicted"/>
<dbReference type="EMBL" id="DUGC01000051">
    <property type="protein sequence ID" value="HIH09617.1"/>
    <property type="molecule type" value="Genomic_DNA"/>
</dbReference>
<keyword evidence="1" id="KW-0472">Membrane</keyword>
<dbReference type="AlphaFoldDB" id="A0A7J4J0M6"/>
<accession>A0A7J4J0M6</accession>
<comment type="caution">
    <text evidence="2">The sequence shown here is derived from an EMBL/GenBank/DDBJ whole genome shotgun (WGS) entry which is preliminary data.</text>
</comment>